<accession>A0AAF0TSH6</accession>
<dbReference type="EMBL" id="CP133616">
    <property type="protein sequence ID" value="WMV30429.1"/>
    <property type="molecule type" value="Genomic_DNA"/>
</dbReference>
<name>A0AAF0TSH6_SOLVR</name>
<evidence type="ECO:0000313" key="1">
    <source>
        <dbReference type="EMBL" id="WMV30429.1"/>
    </source>
</evidence>
<organism evidence="1 2">
    <name type="scientific">Solanum verrucosum</name>
    <dbReference type="NCBI Taxonomy" id="315347"/>
    <lineage>
        <taxon>Eukaryota</taxon>
        <taxon>Viridiplantae</taxon>
        <taxon>Streptophyta</taxon>
        <taxon>Embryophyta</taxon>
        <taxon>Tracheophyta</taxon>
        <taxon>Spermatophyta</taxon>
        <taxon>Magnoliopsida</taxon>
        <taxon>eudicotyledons</taxon>
        <taxon>Gunneridae</taxon>
        <taxon>Pentapetalae</taxon>
        <taxon>asterids</taxon>
        <taxon>lamiids</taxon>
        <taxon>Solanales</taxon>
        <taxon>Solanaceae</taxon>
        <taxon>Solanoideae</taxon>
        <taxon>Solaneae</taxon>
        <taxon>Solanum</taxon>
    </lineage>
</organism>
<keyword evidence="2" id="KW-1185">Reference proteome</keyword>
<protein>
    <submittedName>
        <fullName evidence="1">Uncharacterized protein</fullName>
    </submittedName>
</protein>
<gene>
    <name evidence="1" type="ORF">MTR67_023814</name>
</gene>
<proteinExistence type="predicted"/>
<sequence length="15" mass="1768">MVLEWLSHPRCRLGA</sequence>
<evidence type="ECO:0000313" key="2">
    <source>
        <dbReference type="Proteomes" id="UP001234989"/>
    </source>
</evidence>
<dbReference type="Proteomes" id="UP001234989">
    <property type="component" value="Chromosome 5"/>
</dbReference>
<reference evidence="1" key="1">
    <citation type="submission" date="2023-08" db="EMBL/GenBank/DDBJ databases">
        <title>A de novo genome assembly of Solanum verrucosum Schlechtendal, a Mexican diploid species geographically isolated from the other diploid A-genome species in potato relatives.</title>
        <authorList>
            <person name="Hosaka K."/>
        </authorList>
    </citation>
    <scope>NUCLEOTIDE SEQUENCE</scope>
    <source>
        <tissue evidence="1">Young leaves</tissue>
    </source>
</reference>